<dbReference type="EMBL" id="PSQE01000004">
    <property type="protein sequence ID" value="RHN60191.1"/>
    <property type="molecule type" value="Genomic_DNA"/>
</dbReference>
<dbReference type="EMBL" id="KL402733">
    <property type="protein sequence ID" value="KEH17558.1"/>
    <property type="molecule type" value="Genomic_DNA"/>
</dbReference>
<name>A0A072TL12_MEDTR</name>
<feature type="domain" description="HTH myb-type" evidence="6">
    <location>
        <begin position="9"/>
        <end position="61"/>
    </location>
</feature>
<dbReference type="HOGENOM" id="CLU_028567_6_4_1"/>
<dbReference type="EnsemblPlants" id="KEH17558">
    <property type="protein sequence ID" value="KEH17558"/>
    <property type="gene ID" value="MTR_0008s0280"/>
</dbReference>
<keyword evidence="10" id="KW-1185">Reference proteome</keyword>
<evidence type="ECO:0000259" key="6">
    <source>
        <dbReference type="PROSITE" id="PS51294"/>
    </source>
</evidence>
<dbReference type="PROSITE" id="PS51294">
    <property type="entry name" value="HTH_MYB"/>
    <property type="match status" value="2"/>
</dbReference>
<evidence type="ECO:0000313" key="8">
    <source>
        <dbReference type="EMBL" id="RHN60191.1"/>
    </source>
</evidence>
<reference evidence="8" key="5">
    <citation type="journal article" date="2018" name="Nat. Plants">
        <title>Whole-genome landscape of Medicago truncatula symbiotic genes.</title>
        <authorList>
            <person name="Pecrix Y."/>
            <person name="Gamas P."/>
            <person name="Carrere S."/>
        </authorList>
    </citation>
    <scope>NUCLEOTIDE SEQUENCE</scope>
    <source>
        <tissue evidence="8">Leaves</tissue>
    </source>
</reference>
<evidence type="ECO:0000256" key="4">
    <source>
        <dbReference type="ARBA" id="ARBA00023242"/>
    </source>
</evidence>
<organism evidence="7 10">
    <name type="scientific">Medicago truncatula</name>
    <name type="common">Barrel medic</name>
    <name type="synonym">Medicago tribuloides</name>
    <dbReference type="NCBI Taxonomy" id="3880"/>
    <lineage>
        <taxon>Eukaryota</taxon>
        <taxon>Viridiplantae</taxon>
        <taxon>Streptophyta</taxon>
        <taxon>Embryophyta</taxon>
        <taxon>Tracheophyta</taxon>
        <taxon>Spermatophyta</taxon>
        <taxon>Magnoliopsida</taxon>
        <taxon>eudicotyledons</taxon>
        <taxon>Gunneridae</taxon>
        <taxon>Pentapetalae</taxon>
        <taxon>rosids</taxon>
        <taxon>fabids</taxon>
        <taxon>Fabales</taxon>
        <taxon>Fabaceae</taxon>
        <taxon>Papilionoideae</taxon>
        <taxon>50 kb inversion clade</taxon>
        <taxon>NPAAA clade</taxon>
        <taxon>Hologalegina</taxon>
        <taxon>IRL clade</taxon>
        <taxon>Trifolieae</taxon>
        <taxon>Medicago</taxon>
    </lineage>
</organism>
<feature type="domain" description="Myb-like" evidence="5">
    <location>
        <begin position="62"/>
        <end position="112"/>
    </location>
</feature>
<accession>A0A072TL12</accession>
<evidence type="ECO:0000313" key="11">
    <source>
        <dbReference type="Proteomes" id="UP000265566"/>
    </source>
</evidence>
<keyword evidence="3" id="KW-0238">DNA-binding</keyword>
<dbReference type="PANTHER" id="PTHR10641:SF1140">
    <property type="entry name" value="MYB TRANSCRIPTION FACTOR"/>
    <property type="match status" value="1"/>
</dbReference>
<dbReference type="Gramene" id="rna22444">
    <property type="protein sequence ID" value="RHN60191.1"/>
    <property type="gene ID" value="gene22444"/>
</dbReference>
<dbReference type="SMART" id="SM00717">
    <property type="entry name" value="SANT"/>
    <property type="match status" value="2"/>
</dbReference>
<dbReference type="Pfam" id="PF00249">
    <property type="entry name" value="Myb_DNA-binding"/>
    <property type="match status" value="2"/>
</dbReference>
<gene>
    <name evidence="9" type="primary">25479516</name>
    <name evidence="7" type="ORF">MTR_0008s0280</name>
    <name evidence="8" type="ORF">MtrunA17_Chr4g0022881</name>
</gene>
<dbReference type="FunFam" id="1.10.10.60:FF:000001">
    <property type="entry name" value="MYB-related transcription factor"/>
    <property type="match status" value="1"/>
</dbReference>
<dbReference type="AlphaFoldDB" id="A0A072TL12"/>
<dbReference type="InterPro" id="IPR017930">
    <property type="entry name" value="Myb_dom"/>
</dbReference>
<reference evidence="7 10" key="2">
    <citation type="journal article" date="2014" name="BMC Genomics">
        <title>An improved genome release (version Mt4.0) for the model legume Medicago truncatula.</title>
        <authorList>
            <person name="Tang H."/>
            <person name="Krishnakumar V."/>
            <person name="Bidwell S."/>
            <person name="Rosen B."/>
            <person name="Chan A."/>
            <person name="Zhou S."/>
            <person name="Gentzbittel L."/>
            <person name="Childs K.L."/>
            <person name="Yandell M."/>
            <person name="Gundlach H."/>
            <person name="Mayer K.F."/>
            <person name="Schwartz D.C."/>
            <person name="Town C.D."/>
        </authorList>
    </citation>
    <scope>GENOME REANNOTATION</scope>
    <source>
        <strain evidence="7">A17</strain>
        <strain evidence="9 10">cv. Jemalong A17</strain>
    </source>
</reference>
<dbReference type="InterPro" id="IPR015495">
    <property type="entry name" value="Myb_TF_plants"/>
</dbReference>
<evidence type="ECO:0000256" key="1">
    <source>
        <dbReference type="ARBA" id="ARBA00004123"/>
    </source>
</evidence>
<reference evidence="11" key="4">
    <citation type="journal article" date="2018" name="Nat. Plants">
        <title>Whole-genome landscape of Medicago truncatula symbiotic genes.</title>
        <authorList>
            <person name="Pecrix Y."/>
            <person name="Staton S.E."/>
            <person name="Sallet E."/>
            <person name="Lelandais-Briere C."/>
            <person name="Moreau S."/>
            <person name="Carrere S."/>
            <person name="Blein T."/>
            <person name="Jardinaud M.F."/>
            <person name="Latrasse D."/>
            <person name="Zouine M."/>
            <person name="Zahm M."/>
            <person name="Kreplak J."/>
            <person name="Mayjonade B."/>
            <person name="Satge C."/>
            <person name="Perez M."/>
            <person name="Cauet S."/>
            <person name="Marande W."/>
            <person name="Chantry-Darmon C."/>
            <person name="Lopez-Roques C."/>
            <person name="Bouchez O."/>
            <person name="Berard A."/>
            <person name="Debelle F."/>
            <person name="Munos S."/>
            <person name="Bendahmane A."/>
            <person name="Berges H."/>
            <person name="Niebel A."/>
            <person name="Buitink J."/>
            <person name="Frugier F."/>
            <person name="Benhamed M."/>
            <person name="Crespi M."/>
            <person name="Gouzy J."/>
            <person name="Gamas P."/>
        </authorList>
    </citation>
    <scope>NUCLEOTIDE SEQUENCE [LARGE SCALE GENOMIC DNA]</scope>
    <source>
        <strain evidence="11">cv. Jemalong A17</strain>
    </source>
</reference>
<comment type="subcellular location">
    <subcellularLocation>
        <location evidence="1">Nucleus</location>
    </subcellularLocation>
</comment>
<dbReference type="Proteomes" id="UP000265566">
    <property type="component" value="Chromosome 4"/>
</dbReference>
<evidence type="ECO:0000313" key="9">
    <source>
        <dbReference type="EnsemblPlants" id="KEH17558"/>
    </source>
</evidence>
<dbReference type="Proteomes" id="UP000002051">
    <property type="component" value="Unassembled WGS sequence"/>
</dbReference>
<protein>
    <submittedName>
        <fullName evidence="7">Myb transcription factor</fullName>
    </submittedName>
    <submittedName>
        <fullName evidence="8">Putative transcription factor MYB-HB-like family</fullName>
    </submittedName>
</protein>
<evidence type="ECO:0000313" key="10">
    <source>
        <dbReference type="Proteomes" id="UP000002051"/>
    </source>
</evidence>
<evidence type="ECO:0000313" key="7">
    <source>
        <dbReference type="EMBL" id="KEH17558.1"/>
    </source>
</evidence>
<dbReference type="OrthoDB" id="2143914at2759"/>
<dbReference type="PANTHER" id="PTHR10641">
    <property type="entry name" value="MYB FAMILY TRANSCRIPTION FACTOR"/>
    <property type="match status" value="1"/>
</dbReference>
<dbReference type="Gene3D" id="1.10.10.60">
    <property type="entry name" value="Homeodomain-like"/>
    <property type="match status" value="2"/>
</dbReference>
<evidence type="ECO:0000256" key="2">
    <source>
        <dbReference type="ARBA" id="ARBA00022737"/>
    </source>
</evidence>
<evidence type="ECO:0000256" key="3">
    <source>
        <dbReference type="ARBA" id="ARBA00023125"/>
    </source>
</evidence>
<dbReference type="InterPro" id="IPR001005">
    <property type="entry name" value="SANT/Myb"/>
</dbReference>
<dbReference type="SUPFAM" id="SSF46689">
    <property type="entry name" value="Homeodomain-like"/>
    <property type="match status" value="1"/>
</dbReference>
<feature type="domain" description="Myb-like" evidence="5">
    <location>
        <begin position="9"/>
        <end position="61"/>
    </location>
</feature>
<evidence type="ECO:0000259" key="5">
    <source>
        <dbReference type="PROSITE" id="PS50090"/>
    </source>
</evidence>
<dbReference type="KEGG" id="mtr:25479516"/>
<dbReference type="GO" id="GO:0003677">
    <property type="term" value="F:DNA binding"/>
    <property type="evidence" value="ECO:0007669"/>
    <property type="project" value="UniProtKB-KW"/>
</dbReference>
<reference evidence="7 10" key="1">
    <citation type="journal article" date="2011" name="Nature">
        <title>The Medicago genome provides insight into the evolution of rhizobial symbioses.</title>
        <authorList>
            <person name="Young N.D."/>
            <person name="Debelle F."/>
            <person name="Oldroyd G.E."/>
            <person name="Geurts R."/>
            <person name="Cannon S.B."/>
            <person name="Udvardi M.K."/>
            <person name="Benedito V.A."/>
            <person name="Mayer K.F."/>
            <person name="Gouzy J."/>
            <person name="Schoof H."/>
            <person name="Van de Peer Y."/>
            <person name="Proost S."/>
            <person name="Cook D.R."/>
            <person name="Meyers B.C."/>
            <person name="Spannagl M."/>
            <person name="Cheung F."/>
            <person name="De Mita S."/>
            <person name="Krishnakumar V."/>
            <person name="Gundlach H."/>
            <person name="Zhou S."/>
            <person name="Mudge J."/>
            <person name="Bharti A.K."/>
            <person name="Murray J.D."/>
            <person name="Naoumkina M.A."/>
            <person name="Rosen B."/>
            <person name="Silverstein K.A."/>
            <person name="Tang H."/>
            <person name="Rombauts S."/>
            <person name="Zhao P.X."/>
            <person name="Zhou P."/>
            <person name="Barbe V."/>
            <person name="Bardou P."/>
            <person name="Bechner M."/>
            <person name="Bellec A."/>
            <person name="Berger A."/>
            <person name="Berges H."/>
            <person name="Bidwell S."/>
            <person name="Bisseling T."/>
            <person name="Choisne N."/>
            <person name="Couloux A."/>
            <person name="Denny R."/>
            <person name="Deshpande S."/>
            <person name="Dai X."/>
            <person name="Doyle J.J."/>
            <person name="Dudez A.M."/>
            <person name="Farmer A.D."/>
            <person name="Fouteau S."/>
            <person name="Franken C."/>
            <person name="Gibelin C."/>
            <person name="Gish J."/>
            <person name="Goldstein S."/>
            <person name="Gonzalez A.J."/>
            <person name="Green P.J."/>
            <person name="Hallab A."/>
            <person name="Hartog M."/>
            <person name="Hua A."/>
            <person name="Humphray S.J."/>
            <person name="Jeong D.H."/>
            <person name="Jing Y."/>
            <person name="Jocker A."/>
            <person name="Kenton S.M."/>
            <person name="Kim D.J."/>
            <person name="Klee K."/>
            <person name="Lai H."/>
            <person name="Lang C."/>
            <person name="Lin S."/>
            <person name="Macmil S.L."/>
            <person name="Magdelenat G."/>
            <person name="Matthews L."/>
            <person name="McCorrison J."/>
            <person name="Monaghan E.L."/>
            <person name="Mun J.H."/>
            <person name="Najar F.Z."/>
            <person name="Nicholson C."/>
            <person name="Noirot C."/>
            <person name="O'Bleness M."/>
            <person name="Paule C.R."/>
            <person name="Poulain J."/>
            <person name="Prion F."/>
            <person name="Qin B."/>
            <person name="Qu C."/>
            <person name="Retzel E.F."/>
            <person name="Riddle C."/>
            <person name="Sallet E."/>
            <person name="Samain S."/>
            <person name="Samson N."/>
            <person name="Sanders I."/>
            <person name="Saurat O."/>
            <person name="Scarpelli C."/>
            <person name="Schiex T."/>
            <person name="Segurens B."/>
            <person name="Severin A.J."/>
            <person name="Sherrier D.J."/>
            <person name="Shi R."/>
            <person name="Sims S."/>
            <person name="Singer S.R."/>
            <person name="Sinharoy S."/>
            <person name="Sterck L."/>
            <person name="Viollet A."/>
            <person name="Wang B.B."/>
            <person name="Wang K."/>
            <person name="Wang M."/>
            <person name="Wang X."/>
            <person name="Warfsmann J."/>
            <person name="Weissenbach J."/>
            <person name="White D.D."/>
            <person name="White J.D."/>
            <person name="Wiley G.B."/>
            <person name="Wincker P."/>
            <person name="Xing Y."/>
            <person name="Yang L."/>
            <person name="Yao Z."/>
            <person name="Ying F."/>
            <person name="Zhai J."/>
            <person name="Zhou L."/>
            <person name="Zuber A."/>
            <person name="Denarie J."/>
            <person name="Dixon R.A."/>
            <person name="May G.D."/>
            <person name="Schwartz D.C."/>
            <person name="Rogers J."/>
            <person name="Quetier F."/>
            <person name="Town C.D."/>
            <person name="Roe B.A."/>
        </authorList>
    </citation>
    <scope>NUCLEOTIDE SEQUENCE [LARGE SCALE GENOMIC DNA]</scope>
    <source>
        <strain evidence="7">A17</strain>
        <strain evidence="9 10">cv. Jemalong A17</strain>
    </source>
</reference>
<dbReference type="PROSITE" id="PS50090">
    <property type="entry name" value="MYB_LIKE"/>
    <property type="match status" value="2"/>
</dbReference>
<dbReference type="CDD" id="cd00167">
    <property type="entry name" value="SANT"/>
    <property type="match status" value="2"/>
</dbReference>
<proteinExistence type="predicted"/>
<reference evidence="9" key="3">
    <citation type="submission" date="2015-06" db="UniProtKB">
        <authorList>
            <consortium name="EnsemblPlants"/>
        </authorList>
    </citation>
    <scope>IDENTIFICATION</scope>
    <source>
        <strain evidence="9">cv. Jemalong A17</strain>
    </source>
</reference>
<dbReference type="InterPro" id="IPR009057">
    <property type="entry name" value="Homeodomain-like_sf"/>
</dbReference>
<sequence length="231" mass="27173">MVRAPYFDKNGTKKGAWSKEEDERLIAHIERHGHPNWRQLPRVAGLARCGKSCRLRWMNYLRPNLKRGNYTQKEEQMIMELHKKHGNKWSLIAENLPGRSDNEIKNYWHSHLQKFSKCNDSKLTQEIESPKTTSEVVSVDSHHILESSFSMSSEMSYPNNKVNSPSISSSHVESNMDFYKRDQDSVVSWETWDGFSNNFWTEPFVYENALGQDYFPISCYEEEVEDPFVLW</sequence>
<feature type="domain" description="HTH myb-type" evidence="6">
    <location>
        <begin position="62"/>
        <end position="116"/>
    </location>
</feature>
<dbReference type="GO" id="GO:0005634">
    <property type="term" value="C:nucleus"/>
    <property type="evidence" value="ECO:0007669"/>
    <property type="project" value="UniProtKB-SubCell"/>
</dbReference>
<keyword evidence="2" id="KW-0677">Repeat</keyword>
<keyword evidence="4" id="KW-0539">Nucleus</keyword>